<reference evidence="1" key="1">
    <citation type="submission" date="2020-04" db="EMBL/GenBank/DDBJ databases">
        <title>A chromosome-scale assembly and high-density genetic map of the yellow drum (Nibea albiflora) genome.</title>
        <authorList>
            <person name="Xu D."/>
            <person name="Zhang W."/>
            <person name="Chen R."/>
            <person name="Tan P."/>
            <person name="Wang L."/>
            <person name="Song H."/>
            <person name="Tian L."/>
            <person name="Zhu Q."/>
            <person name="Wang B."/>
        </authorList>
    </citation>
    <scope>NUCLEOTIDE SEQUENCE</scope>
    <source>
        <strain evidence="1">ZJHYS-2018</strain>
    </source>
</reference>
<dbReference type="EMBL" id="CM024796">
    <property type="protein sequence ID" value="KAG8000727.1"/>
    <property type="molecule type" value="Genomic_DNA"/>
</dbReference>
<dbReference type="Proteomes" id="UP000805704">
    <property type="component" value="Chromosome 8"/>
</dbReference>
<protein>
    <submittedName>
        <fullName evidence="1">Receptor-type tyrosine-protein phosphatase-like N</fullName>
    </submittedName>
</protein>
<organism evidence="1 2">
    <name type="scientific">Nibea albiflora</name>
    <name type="common">Yellow drum</name>
    <name type="synonym">Corvina albiflora</name>
    <dbReference type="NCBI Taxonomy" id="240163"/>
    <lineage>
        <taxon>Eukaryota</taxon>
        <taxon>Metazoa</taxon>
        <taxon>Chordata</taxon>
        <taxon>Craniata</taxon>
        <taxon>Vertebrata</taxon>
        <taxon>Euteleostomi</taxon>
        <taxon>Actinopterygii</taxon>
        <taxon>Neopterygii</taxon>
        <taxon>Teleostei</taxon>
        <taxon>Neoteleostei</taxon>
        <taxon>Acanthomorphata</taxon>
        <taxon>Eupercaria</taxon>
        <taxon>Sciaenidae</taxon>
        <taxon>Nibea</taxon>
    </lineage>
</organism>
<evidence type="ECO:0000313" key="1">
    <source>
        <dbReference type="EMBL" id="KAG8000727.1"/>
    </source>
</evidence>
<keyword evidence="2" id="KW-1185">Reference proteome</keyword>
<proteinExistence type="predicted"/>
<name>A0ACB7EEY6_NIBAL</name>
<evidence type="ECO:0000313" key="2">
    <source>
        <dbReference type="Proteomes" id="UP000805704"/>
    </source>
</evidence>
<accession>A0ACB7EEY6</accession>
<gene>
    <name evidence="1" type="primary">PTPRN.2</name>
    <name evidence="1" type="ORF">GBF38_017203</name>
</gene>
<comment type="caution">
    <text evidence="1">The sequence shown here is derived from an EMBL/GenBank/DDBJ whole genome shotgun (WGS) entry which is preliminary data.</text>
</comment>
<sequence length="706" mass="77320">MQHLNPWRALLLLTVLCQPGTSDKYGKTVMDGGTVLIINQGHIPTGSLHAVSTVRRSKQLNLPHHHSPKSGSISPGGNYVDYMIVEPPQSPLRMQTASMDPYTYHQHRYQDAERSLLGAGGGYARPSSRSQANQRERERDRQLLQEALSHYLASVQPSYRQRGAAPMAPADGLLQRMSGVLQRYGTDPRELSQEQLYKLALILQLLQAQEKTGSAFHLLSVAPAEAGHGLKEQGPPVVEGTGAKEEYGYIITNQSPLSLYDGVKLLELLADKIHLTISSFINISVVGRALTFRLRQNKHNMTAAEVAAKAVAEKNFLESETGLKIEQAGVGERTDARGHPQVTKVSEGSSGTVITAVSMAVVGGVLVLAMAVACLRHYTQQVANGKLGLGPEGGAETHFDYQELCRQHMASKSSLCRQDCVGGGSMVGSTIAAGAGGRRGTDTSRVSSVSSQFSDGPQHSPSSTHSSTPSWSEEPAQSNMDISTGHMILAYMEDHLRNKDRLQKEWEALCSYQADPSSVAVAQGPSNMDKNRHAESLPYDHSRVKLKSEVNSSKQDYINASIIVNLVSEHIWCKDFLVRSFYLKNVQTQETRTLTQFHLLSWPADGIPTSTRPLLDFRRKVNKCYRGRSCPIIVHCSDGTGRTGTYILIDMVLNRMAKGVKEIDIAASLEHIRDQRPGLVRTKDQFEFALTAVAEEVNAILKALPQ</sequence>